<organism evidence="1 2">
    <name type="scientific">Streptomyces sanglieri</name>
    <dbReference type="NCBI Taxonomy" id="193460"/>
    <lineage>
        <taxon>Bacteria</taxon>
        <taxon>Bacillati</taxon>
        <taxon>Actinomycetota</taxon>
        <taxon>Actinomycetes</taxon>
        <taxon>Kitasatosporales</taxon>
        <taxon>Streptomycetaceae</taxon>
        <taxon>Streptomyces</taxon>
    </lineage>
</organism>
<proteinExistence type="predicted"/>
<dbReference type="Proteomes" id="UP001596915">
    <property type="component" value="Unassembled WGS sequence"/>
</dbReference>
<evidence type="ECO:0000313" key="2">
    <source>
        <dbReference type="Proteomes" id="UP001596915"/>
    </source>
</evidence>
<reference evidence="2" key="1">
    <citation type="journal article" date="2019" name="Int. J. Syst. Evol. Microbiol.">
        <title>The Global Catalogue of Microorganisms (GCM) 10K type strain sequencing project: providing services to taxonomists for standard genome sequencing and annotation.</title>
        <authorList>
            <consortium name="The Broad Institute Genomics Platform"/>
            <consortium name="The Broad Institute Genome Sequencing Center for Infectious Disease"/>
            <person name="Wu L."/>
            <person name="Ma J."/>
        </authorList>
    </citation>
    <scope>NUCLEOTIDE SEQUENCE [LARGE SCALE GENOMIC DNA]</scope>
    <source>
        <strain evidence="2">JCM 12607</strain>
    </source>
</reference>
<protein>
    <submittedName>
        <fullName evidence="1">Uncharacterized protein</fullName>
    </submittedName>
</protein>
<keyword evidence="2" id="KW-1185">Reference proteome</keyword>
<evidence type="ECO:0000313" key="1">
    <source>
        <dbReference type="EMBL" id="MFD0622148.1"/>
    </source>
</evidence>
<comment type="caution">
    <text evidence="1">The sequence shown here is derived from an EMBL/GenBank/DDBJ whole genome shotgun (WGS) entry which is preliminary data.</text>
</comment>
<name>A0ABW2WRN4_9ACTN</name>
<gene>
    <name evidence="1" type="ORF">ACFQ2K_04305</name>
</gene>
<sequence>MDAQTFADMAGELMRSTLDSWRTDNHRFAVFHAGLGCEHALKAYLSHLDPVLVADTHTDQALRYRIFGLDDKDGVKPLTEARTISMERAFKDAEKFMRGRMPVTKQQFDVLAQSRNGLTHLAWYNTTLTKQAVVTGIQIAEAVRAELAITAATFWGDYETVFNDLAKIKAMPAPASSLSKLPAAAETLAKQEVEQARRAAHTAASVAHNTATKEAARAALWTALQVTGLRAQENAIILLETHGILPLDPRPDRSHTPSPASALRAHDAISIKAFVASSIHTAFTAACEGHEPLREALPDILSRRGRTIPHHQREDSLYLVECHACGMLANVYGHTTQEFCGCDDPNVWEFIGGECPDHPNSAVNIDHAELYHCPTCSFTLSHDDELEAVGIPLSLERDR</sequence>
<accession>A0ABW2WRN4</accession>
<dbReference type="EMBL" id="JBHTGL010000005">
    <property type="protein sequence ID" value="MFD0622148.1"/>
    <property type="molecule type" value="Genomic_DNA"/>
</dbReference>